<comment type="caution">
    <text evidence="4">The sequence shown here is derived from an EMBL/GenBank/DDBJ whole genome shotgun (WGS) entry which is preliminary data.</text>
</comment>
<dbReference type="PANTHER" id="PTHR19303:SF73">
    <property type="entry name" value="PROTEIN PDC2"/>
    <property type="match status" value="1"/>
</dbReference>
<dbReference type="EMBL" id="JABSTU010000006">
    <property type="protein sequence ID" value="KAH8029307.1"/>
    <property type="molecule type" value="Genomic_DNA"/>
</dbReference>
<gene>
    <name evidence="4" type="ORF">HPB51_025175</name>
</gene>
<reference evidence="4" key="2">
    <citation type="submission" date="2021-09" db="EMBL/GenBank/DDBJ databases">
        <authorList>
            <person name="Jia N."/>
            <person name="Wang J."/>
            <person name="Shi W."/>
            <person name="Du L."/>
            <person name="Sun Y."/>
            <person name="Zhan W."/>
            <person name="Jiang J."/>
            <person name="Wang Q."/>
            <person name="Zhang B."/>
            <person name="Ji P."/>
            <person name="Sakyi L.B."/>
            <person name="Cui X."/>
            <person name="Yuan T."/>
            <person name="Jiang B."/>
            <person name="Yang W."/>
            <person name="Lam T.T.-Y."/>
            <person name="Chang Q."/>
            <person name="Ding S."/>
            <person name="Wang X."/>
            <person name="Zhu J."/>
            <person name="Ruan X."/>
            <person name="Zhao L."/>
            <person name="Wei J."/>
            <person name="Que T."/>
            <person name="Du C."/>
            <person name="Cheng J."/>
            <person name="Dai P."/>
            <person name="Han X."/>
            <person name="Huang E."/>
            <person name="Gao Y."/>
            <person name="Liu J."/>
            <person name="Shao H."/>
            <person name="Ye R."/>
            <person name="Li L."/>
            <person name="Wei W."/>
            <person name="Wang X."/>
            <person name="Wang C."/>
            <person name="Huo Q."/>
            <person name="Li W."/>
            <person name="Guo W."/>
            <person name="Chen H."/>
            <person name="Chen S."/>
            <person name="Zhou L."/>
            <person name="Zhou L."/>
            <person name="Ni X."/>
            <person name="Tian J."/>
            <person name="Zhou Y."/>
            <person name="Sheng Y."/>
            <person name="Liu T."/>
            <person name="Pan Y."/>
            <person name="Xia L."/>
            <person name="Li J."/>
            <person name="Zhao F."/>
            <person name="Cao W."/>
        </authorList>
    </citation>
    <scope>NUCLEOTIDE SEQUENCE</scope>
    <source>
        <strain evidence="4">Rmic-2018</strain>
        <tissue evidence="4">Larvae</tissue>
    </source>
</reference>
<protein>
    <recommendedName>
        <fullName evidence="3">HTH CENPB-type domain-containing protein</fullName>
    </recommendedName>
</protein>
<reference evidence="4" key="1">
    <citation type="journal article" date="2020" name="Cell">
        <title>Large-Scale Comparative Analyses of Tick Genomes Elucidate Their Genetic Diversity and Vector Capacities.</title>
        <authorList>
            <consortium name="Tick Genome and Microbiome Consortium (TIGMIC)"/>
            <person name="Jia N."/>
            <person name="Wang J."/>
            <person name="Shi W."/>
            <person name="Du L."/>
            <person name="Sun Y."/>
            <person name="Zhan W."/>
            <person name="Jiang J.F."/>
            <person name="Wang Q."/>
            <person name="Zhang B."/>
            <person name="Ji P."/>
            <person name="Bell-Sakyi L."/>
            <person name="Cui X.M."/>
            <person name="Yuan T.T."/>
            <person name="Jiang B.G."/>
            <person name="Yang W.F."/>
            <person name="Lam T.T."/>
            <person name="Chang Q.C."/>
            <person name="Ding S.J."/>
            <person name="Wang X.J."/>
            <person name="Zhu J.G."/>
            <person name="Ruan X.D."/>
            <person name="Zhao L."/>
            <person name="Wei J.T."/>
            <person name="Ye R.Z."/>
            <person name="Que T.C."/>
            <person name="Du C.H."/>
            <person name="Zhou Y.H."/>
            <person name="Cheng J.X."/>
            <person name="Dai P.F."/>
            <person name="Guo W.B."/>
            <person name="Han X.H."/>
            <person name="Huang E.J."/>
            <person name="Li L.F."/>
            <person name="Wei W."/>
            <person name="Gao Y.C."/>
            <person name="Liu J.Z."/>
            <person name="Shao H.Z."/>
            <person name="Wang X."/>
            <person name="Wang C.C."/>
            <person name="Yang T.C."/>
            <person name="Huo Q.B."/>
            <person name="Li W."/>
            <person name="Chen H.Y."/>
            <person name="Chen S.E."/>
            <person name="Zhou L.G."/>
            <person name="Ni X.B."/>
            <person name="Tian J.H."/>
            <person name="Sheng Y."/>
            <person name="Liu T."/>
            <person name="Pan Y.S."/>
            <person name="Xia L.Y."/>
            <person name="Li J."/>
            <person name="Zhao F."/>
            <person name="Cao W.C."/>
        </authorList>
    </citation>
    <scope>NUCLEOTIDE SEQUENCE</scope>
    <source>
        <strain evidence="4">Rmic-2018</strain>
    </source>
</reference>
<dbReference type="InterPro" id="IPR006600">
    <property type="entry name" value="HTH_CenpB_DNA-bd_dom"/>
</dbReference>
<dbReference type="InterPro" id="IPR009057">
    <property type="entry name" value="Homeodomain-like_sf"/>
</dbReference>
<evidence type="ECO:0000256" key="1">
    <source>
        <dbReference type="ARBA" id="ARBA00004123"/>
    </source>
</evidence>
<keyword evidence="5" id="KW-1185">Reference proteome</keyword>
<evidence type="ECO:0000313" key="4">
    <source>
        <dbReference type="EMBL" id="KAH8029307.1"/>
    </source>
</evidence>
<dbReference type="SMART" id="SM00674">
    <property type="entry name" value="CENPB"/>
    <property type="match status" value="1"/>
</dbReference>
<comment type="subcellular location">
    <subcellularLocation>
        <location evidence="1">Nucleus</location>
    </subcellularLocation>
</comment>
<name>A0A9J6E435_RHIMP</name>
<accession>A0A9J6E435</accession>
<feature type="domain" description="HTH CENPB-type" evidence="3">
    <location>
        <begin position="56"/>
        <end position="125"/>
    </location>
</feature>
<dbReference type="PANTHER" id="PTHR19303">
    <property type="entry name" value="TRANSPOSON"/>
    <property type="match status" value="1"/>
</dbReference>
<dbReference type="AlphaFoldDB" id="A0A9J6E435"/>
<organism evidence="4 5">
    <name type="scientific">Rhipicephalus microplus</name>
    <name type="common">Cattle tick</name>
    <name type="synonym">Boophilus microplus</name>
    <dbReference type="NCBI Taxonomy" id="6941"/>
    <lineage>
        <taxon>Eukaryota</taxon>
        <taxon>Metazoa</taxon>
        <taxon>Ecdysozoa</taxon>
        <taxon>Arthropoda</taxon>
        <taxon>Chelicerata</taxon>
        <taxon>Arachnida</taxon>
        <taxon>Acari</taxon>
        <taxon>Parasitiformes</taxon>
        <taxon>Ixodida</taxon>
        <taxon>Ixodoidea</taxon>
        <taxon>Ixodidae</taxon>
        <taxon>Rhipicephalinae</taxon>
        <taxon>Rhipicephalus</taxon>
        <taxon>Boophilus</taxon>
    </lineage>
</organism>
<dbReference type="VEuPathDB" id="VectorBase:LOC119169510"/>
<dbReference type="Proteomes" id="UP000821866">
    <property type="component" value="Chromosome 4"/>
</dbReference>
<sequence>MRKQVYQWTGSSADQWKKVTEGLELPPDTLFYGEMVQEFAGETCEKLTIGTGSNLKRCRIRDSTYSEVEKALLLWLKKAQNMNLSGPLLTEKAQNFADQLNFPGFACSNGWLSWFQARYGIVGKAVCGEAAAADKQGAVEWQDTVLQEALTAYDAANIFNFDESALSIFHCLLPNRTLAFMNEKCSGAKHAKNPISVAFGVNMTSSEKLPLMVIGKYRNPWCLKSARLPSSFVYKHKKKKNLNDSPAVRGVCAPAGPPFCCQEKEHTDSTRQCIDACLCEQPVGY</sequence>
<dbReference type="InterPro" id="IPR050863">
    <property type="entry name" value="CenT-Element_Derived"/>
</dbReference>
<dbReference type="PROSITE" id="PS51253">
    <property type="entry name" value="HTH_CENPB"/>
    <property type="match status" value="1"/>
</dbReference>
<dbReference type="SUPFAM" id="SSF46689">
    <property type="entry name" value="Homeodomain-like"/>
    <property type="match status" value="1"/>
</dbReference>
<dbReference type="Pfam" id="PF03221">
    <property type="entry name" value="HTH_Tnp_Tc5"/>
    <property type="match status" value="1"/>
</dbReference>
<evidence type="ECO:0000259" key="3">
    <source>
        <dbReference type="PROSITE" id="PS51253"/>
    </source>
</evidence>
<dbReference type="Gene3D" id="1.10.10.60">
    <property type="entry name" value="Homeodomain-like"/>
    <property type="match status" value="1"/>
</dbReference>
<dbReference type="GO" id="GO:0005634">
    <property type="term" value="C:nucleus"/>
    <property type="evidence" value="ECO:0007669"/>
    <property type="project" value="UniProtKB-SubCell"/>
</dbReference>
<keyword evidence="2" id="KW-0238">DNA-binding</keyword>
<evidence type="ECO:0000256" key="2">
    <source>
        <dbReference type="ARBA" id="ARBA00023125"/>
    </source>
</evidence>
<dbReference type="GO" id="GO:0003677">
    <property type="term" value="F:DNA binding"/>
    <property type="evidence" value="ECO:0007669"/>
    <property type="project" value="UniProtKB-KW"/>
</dbReference>
<proteinExistence type="predicted"/>
<evidence type="ECO:0000313" key="5">
    <source>
        <dbReference type="Proteomes" id="UP000821866"/>
    </source>
</evidence>